<protein>
    <submittedName>
        <fullName evidence="1">Uncharacterized protein</fullName>
    </submittedName>
</protein>
<dbReference type="EMBL" id="GBRH01236699">
    <property type="protein sequence ID" value="JAD61196.1"/>
    <property type="molecule type" value="Transcribed_RNA"/>
</dbReference>
<name>A0A0A9QRB3_ARUDO</name>
<organism evidence="1">
    <name type="scientific">Arundo donax</name>
    <name type="common">Giant reed</name>
    <name type="synonym">Donax arundinaceus</name>
    <dbReference type="NCBI Taxonomy" id="35708"/>
    <lineage>
        <taxon>Eukaryota</taxon>
        <taxon>Viridiplantae</taxon>
        <taxon>Streptophyta</taxon>
        <taxon>Embryophyta</taxon>
        <taxon>Tracheophyta</taxon>
        <taxon>Spermatophyta</taxon>
        <taxon>Magnoliopsida</taxon>
        <taxon>Liliopsida</taxon>
        <taxon>Poales</taxon>
        <taxon>Poaceae</taxon>
        <taxon>PACMAD clade</taxon>
        <taxon>Arundinoideae</taxon>
        <taxon>Arundineae</taxon>
        <taxon>Arundo</taxon>
    </lineage>
</organism>
<reference evidence="1" key="1">
    <citation type="submission" date="2014-09" db="EMBL/GenBank/DDBJ databases">
        <authorList>
            <person name="Magalhaes I.L.F."/>
            <person name="Oliveira U."/>
            <person name="Santos F.R."/>
            <person name="Vidigal T.H.D.A."/>
            <person name="Brescovit A.D."/>
            <person name="Santos A.J."/>
        </authorList>
    </citation>
    <scope>NUCLEOTIDE SEQUENCE</scope>
    <source>
        <tissue evidence="1">Shoot tissue taken approximately 20 cm above the soil surface</tissue>
    </source>
</reference>
<evidence type="ECO:0000313" key="1">
    <source>
        <dbReference type="EMBL" id="JAD61196.1"/>
    </source>
</evidence>
<proteinExistence type="predicted"/>
<accession>A0A0A9QRB3</accession>
<reference evidence="1" key="2">
    <citation type="journal article" date="2015" name="Data Brief">
        <title>Shoot transcriptome of the giant reed, Arundo donax.</title>
        <authorList>
            <person name="Barrero R.A."/>
            <person name="Guerrero F.D."/>
            <person name="Moolhuijzen P."/>
            <person name="Goolsby J.A."/>
            <person name="Tidwell J."/>
            <person name="Bellgard S.E."/>
            <person name="Bellgard M.I."/>
        </authorList>
    </citation>
    <scope>NUCLEOTIDE SEQUENCE</scope>
    <source>
        <tissue evidence="1">Shoot tissue taken approximately 20 cm above the soil surface</tissue>
    </source>
</reference>
<dbReference type="AlphaFoldDB" id="A0A0A9QRB3"/>
<sequence>MASPEQPVANRLDAPLVLRLSDVLLAEVPPSPTSGARVAPA</sequence>